<evidence type="ECO:0000313" key="3">
    <source>
        <dbReference type="Proteomes" id="UP000184268"/>
    </source>
</evidence>
<dbReference type="OrthoDB" id="6263687at2"/>
<protein>
    <recommendedName>
        <fullName evidence="4">DUF3306 domain-containing protein</fullName>
    </recommendedName>
</protein>
<feature type="compositionally biased region" description="Low complexity" evidence="1">
    <location>
        <begin position="27"/>
        <end position="41"/>
    </location>
</feature>
<evidence type="ECO:0000256" key="1">
    <source>
        <dbReference type="SAM" id="MobiDB-lite"/>
    </source>
</evidence>
<organism evidence="2 3">
    <name type="scientific">Ferrimonas marina</name>
    <dbReference type="NCBI Taxonomy" id="299255"/>
    <lineage>
        <taxon>Bacteria</taxon>
        <taxon>Pseudomonadati</taxon>
        <taxon>Pseudomonadota</taxon>
        <taxon>Gammaproteobacteria</taxon>
        <taxon>Alteromonadales</taxon>
        <taxon>Ferrimonadaceae</taxon>
        <taxon>Ferrimonas</taxon>
    </lineage>
</organism>
<gene>
    <name evidence="2" type="ORF">SAMN02745129_3744</name>
</gene>
<proteinExistence type="predicted"/>
<dbReference type="Pfam" id="PF11748">
    <property type="entry name" value="DUF3306"/>
    <property type="match status" value="1"/>
</dbReference>
<dbReference type="InterPro" id="IPR021735">
    <property type="entry name" value="DUF3306"/>
</dbReference>
<feature type="region of interest" description="Disordered" evidence="1">
    <location>
        <begin position="1"/>
        <end position="68"/>
    </location>
</feature>
<feature type="compositionally biased region" description="Basic and acidic residues" evidence="1">
    <location>
        <begin position="165"/>
        <end position="177"/>
    </location>
</feature>
<evidence type="ECO:0000313" key="2">
    <source>
        <dbReference type="EMBL" id="SHI03908.1"/>
    </source>
</evidence>
<sequence>MSGLFKRWQQRRDEVAREEESDEAEQAELQQAQAAEQAPSEPEGEEVAAEEEVLPNPEEIEEGGSFAAFMKPDVDPLQRKEALRSLWKQPHYNVRDGLCEYDLDYAAQPKLTAKVAAELAEKVFRHVVKEVDEEETQLAEQAPATPRKDPELTSDGDADGQIVADLDKSADKPQSEA</sequence>
<feature type="region of interest" description="Disordered" evidence="1">
    <location>
        <begin position="132"/>
        <end position="177"/>
    </location>
</feature>
<accession>A0A1M5XWJ6</accession>
<name>A0A1M5XWJ6_9GAMM</name>
<reference evidence="2 3" key="1">
    <citation type="submission" date="2016-11" db="EMBL/GenBank/DDBJ databases">
        <authorList>
            <person name="Jaros S."/>
            <person name="Januszkiewicz K."/>
            <person name="Wedrychowicz H."/>
        </authorList>
    </citation>
    <scope>NUCLEOTIDE SEQUENCE [LARGE SCALE GENOMIC DNA]</scope>
    <source>
        <strain evidence="2 3">DSM 16917</strain>
    </source>
</reference>
<evidence type="ECO:0008006" key="4">
    <source>
        <dbReference type="Google" id="ProtNLM"/>
    </source>
</evidence>
<dbReference type="RefSeq" id="WP_067665014.1">
    <property type="nucleotide sequence ID" value="NZ_FQXG01000006.1"/>
</dbReference>
<dbReference type="AlphaFoldDB" id="A0A1M5XWJ6"/>
<dbReference type="Proteomes" id="UP000184268">
    <property type="component" value="Unassembled WGS sequence"/>
</dbReference>
<keyword evidence="3" id="KW-1185">Reference proteome</keyword>
<feature type="compositionally biased region" description="Acidic residues" evidence="1">
    <location>
        <begin position="42"/>
        <end position="62"/>
    </location>
</feature>
<dbReference type="EMBL" id="FQXG01000006">
    <property type="protein sequence ID" value="SHI03908.1"/>
    <property type="molecule type" value="Genomic_DNA"/>
</dbReference>
<feature type="compositionally biased region" description="Acidic residues" evidence="1">
    <location>
        <begin position="16"/>
        <end position="26"/>
    </location>
</feature>
<dbReference type="STRING" id="299255.SAMN02745129_3744"/>